<reference evidence="1 2" key="1">
    <citation type="submission" date="2018-07" db="EMBL/GenBank/DDBJ databases">
        <title>Rhizobium leguminosarum strain:ATCC 14479 Genome sequencing and assembly.</title>
        <authorList>
            <person name="Chakraborty R."/>
        </authorList>
    </citation>
    <scope>NUCLEOTIDE SEQUENCE [LARGE SCALE GENOMIC DNA]</scope>
    <source>
        <strain evidence="1 2">ATCC 14479</strain>
        <plasmid evidence="2">Plasmid unnamed2</plasmid>
    </source>
</reference>
<sequence length="62" mass="6340">MGLGAAVAVGVSGRHIRTTGSLSSKIPIAFWKSASCCFLIFLPISGMGKGFEKEITGKPAVG</sequence>
<name>A0A2Z4YTL5_RHILE</name>
<keyword evidence="1" id="KW-0614">Plasmid</keyword>
<proteinExistence type="predicted"/>
<geneLocation type="plasmid" evidence="1 2">
    <name>unnamed2</name>
</geneLocation>
<evidence type="ECO:0000313" key="2">
    <source>
        <dbReference type="Proteomes" id="UP000251166"/>
    </source>
</evidence>
<accession>A0A2Z4YTL5</accession>
<evidence type="ECO:0000313" key="1">
    <source>
        <dbReference type="EMBL" id="AXA43735.1"/>
    </source>
</evidence>
<dbReference type="AlphaFoldDB" id="A0A2Z4YTL5"/>
<dbReference type="EMBL" id="CP030762">
    <property type="protein sequence ID" value="AXA43735.1"/>
    <property type="molecule type" value="Genomic_DNA"/>
</dbReference>
<dbReference type="Proteomes" id="UP000251166">
    <property type="component" value="Plasmid unnamed2"/>
</dbReference>
<gene>
    <name evidence="1" type="ORF">DLJ82_7490</name>
</gene>
<protein>
    <submittedName>
        <fullName evidence="1">Uncharacterized protein</fullName>
    </submittedName>
</protein>
<organism evidence="1 2">
    <name type="scientific">Rhizobium leguminosarum</name>
    <dbReference type="NCBI Taxonomy" id="384"/>
    <lineage>
        <taxon>Bacteria</taxon>
        <taxon>Pseudomonadati</taxon>
        <taxon>Pseudomonadota</taxon>
        <taxon>Alphaproteobacteria</taxon>
        <taxon>Hyphomicrobiales</taxon>
        <taxon>Rhizobiaceae</taxon>
        <taxon>Rhizobium/Agrobacterium group</taxon>
        <taxon>Rhizobium</taxon>
    </lineage>
</organism>